<protein>
    <recommendedName>
        <fullName evidence="1">Glyoxalase/fosfomycin resistance/dioxygenase domain-containing protein</fullName>
    </recommendedName>
</protein>
<evidence type="ECO:0000313" key="2">
    <source>
        <dbReference type="EMBL" id="MBE9403575.1"/>
    </source>
</evidence>
<dbReference type="RefSeq" id="WP_193865309.1">
    <property type="nucleotide sequence ID" value="NZ_JADEYR010000003.1"/>
</dbReference>
<keyword evidence="3" id="KW-1185">Reference proteome</keyword>
<dbReference type="InterPro" id="IPR029068">
    <property type="entry name" value="Glyas_Bleomycin-R_OHBP_Dase"/>
</dbReference>
<evidence type="ECO:0000313" key="3">
    <source>
        <dbReference type="Proteomes" id="UP000644727"/>
    </source>
</evidence>
<gene>
    <name evidence="2" type="ORF">IOE58_05020</name>
</gene>
<organism evidence="2 3">
    <name type="scientific">Brachybacterium epidermidis</name>
    <dbReference type="NCBI Taxonomy" id="2781983"/>
    <lineage>
        <taxon>Bacteria</taxon>
        <taxon>Bacillati</taxon>
        <taxon>Actinomycetota</taxon>
        <taxon>Actinomycetes</taxon>
        <taxon>Micrococcales</taxon>
        <taxon>Dermabacteraceae</taxon>
        <taxon>Brachybacterium</taxon>
    </lineage>
</organism>
<feature type="domain" description="Glyoxalase/fosfomycin resistance/dioxygenase" evidence="1">
    <location>
        <begin position="7"/>
        <end position="98"/>
    </location>
</feature>
<accession>A0ABR9W2C5</accession>
<dbReference type="Proteomes" id="UP000644727">
    <property type="component" value="Unassembled WGS sequence"/>
</dbReference>
<proteinExistence type="predicted"/>
<name>A0ABR9W2C5_9MICO</name>
<dbReference type="Gene3D" id="3.10.180.10">
    <property type="entry name" value="2,3-Dihydroxybiphenyl 1,2-Dioxygenase, domain 1"/>
    <property type="match status" value="1"/>
</dbReference>
<sequence length="118" mass="12232">MSAIRAVTVILEDPSAAAQALHRTFGWTVDSDFGTFASLALPTGIPLWINAPAPGESVTGHLVLHLSAADVDAAFGQAVERGAVAVREPQDMDFGERSACVAVDAAPGLVFDFSRPIG</sequence>
<dbReference type="Pfam" id="PF00903">
    <property type="entry name" value="Glyoxalase"/>
    <property type="match status" value="1"/>
</dbReference>
<evidence type="ECO:0000259" key="1">
    <source>
        <dbReference type="Pfam" id="PF00903"/>
    </source>
</evidence>
<comment type="caution">
    <text evidence="2">The sequence shown here is derived from an EMBL/GenBank/DDBJ whole genome shotgun (WGS) entry which is preliminary data.</text>
</comment>
<reference evidence="2 3" key="1">
    <citation type="submission" date="2020-10" db="EMBL/GenBank/DDBJ databases">
        <title>Draft genome and description of Brachybacterium epidermidis sp nov.</title>
        <authorList>
            <person name="Boxberger M."/>
            <person name="La Scola B."/>
        </authorList>
    </citation>
    <scope>NUCLEOTIDE SEQUENCE [LARGE SCALE GENOMIC DNA]</scope>
    <source>
        <strain evidence="2 3">Marseille-Q2903</strain>
    </source>
</reference>
<dbReference type="SUPFAM" id="SSF54593">
    <property type="entry name" value="Glyoxalase/Bleomycin resistance protein/Dihydroxybiphenyl dioxygenase"/>
    <property type="match status" value="1"/>
</dbReference>
<dbReference type="InterPro" id="IPR004360">
    <property type="entry name" value="Glyas_Fos-R_dOase_dom"/>
</dbReference>
<dbReference type="EMBL" id="JADEYR010000003">
    <property type="protein sequence ID" value="MBE9403575.1"/>
    <property type="molecule type" value="Genomic_DNA"/>
</dbReference>